<feature type="domain" description="Sodium symporter small subunit" evidence="2">
    <location>
        <begin position="26"/>
        <end position="99"/>
    </location>
</feature>
<name>A0A290X2F9_9BURK</name>
<dbReference type="RefSeq" id="WP_096238006.1">
    <property type="nucleotide sequence ID" value="NZ_CP023422.1"/>
</dbReference>
<reference evidence="3 4" key="1">
    <citation type="submission" date="2017-09" db="EMBL/GenBank/DDBJ databases">
        <title>Complete genome sequence of Janthinobacterium svalbardensis PAMC 27463.</title>
        <authorList>
            <person name="Cho Y.-J."/>
            <person name="Cho A."/>
            <person name="Kim O.-S."/>
            <person name="Lee J.-I."/>
        </authorList>
    </citation>
    <scope>NUCLEOTIDE SEQUENCE [LARGE SCALE GENOMIC DNA]</scope>
    <source>
        <strain evidence="3 4">PAMC 27463</strain>
    </source>
</reference>
<protein>
    <recommendedName>
        <fullName evidence="2">Sodium symporter small subunit domain-containing protein</fullName>
    </recommendedName>
</protein>
<dbReference type="NCBIfam" id="TIGR03647">
    <property type="entry name" value="Na_symport_sm"/>
    <property type="match status" value="1"/>
</dbReference>
<keyword evidence="1" id="KW-1133">Transmembrane helix</keyword>
<feature type="transmembrane region" description="Helical" evidence="1">
    <location>
        <begin position="67"/>
        <end position="89"/>
    </location>
</feature>
<accession>A0A290X2F9</accession>
<dbReference type="Pfam" id="PF13937">
    <property type="entry name" value="DUF4212"/>
    <property type="match status" value="1"/>
</dbReference>
<feature type="transmembrane region" description="Helical" evidence="1">
    <location>
        <begin position="35"/>
        <end position="55"/>
    </location>
</feature>
<dbReference type="AlphaFoldDB" id="A0A290X2F9"/>
<sequence>MDKPSLPAAPLRPARTPSPELQARLDAHWHKTRRLTAILLLIWLLTGFLTVFYARELLHLNLFGWPLPFYMAAQGASLVYLAIIALYAWRMRRLDRDFHAAEQT</sequence>
<dbReference type="Proteomes" id="UP000218437">
    <property type="component" value="Chromosome"/>
</dbReference>
<dbReference type="InterPro" id="IPR019886">
    <property type="entry name" value="Na_symporter_ssu"/>
</dbReference>
<keyword evidence="1" id="KW-0812">Transmembrane</keyword>
<evidence type="ECO:0000256" key="1">
    <source>
        <dbReference type="SAM" id="Phobius"/>
    </source>
</evidence>
<proteinExistence type="predicted"/>
<organism evidence="3 4">
    <name type="scientific">Janthinobacterium svalbardensis</name>
    <dbReference type="NCBI Taxonomy" id="368607"/>
    <lineage>
        <taxon>Bacteria</taxon>
        <taxon>Pseudomonadati</taxon>
        <taxon>Pseudomonadota</taxon>
        <taxon>Betaproteobacteria</taxon>
        <taxon>Burkholderiales</taxon>
        <taxon>Oxalobacteraceae</taxon>
        <taxon>Janthinobacterium</taxon>
    </lineage>
</organism>
<keyword evidence="4" id="KW-1185">Reference proteome</keyword>
<gene>
    <name evidence="3" type="ORF">CNX70_26580</name>
</gene>
<dbReference type="KEGG" id="jsv:CNX70_26580"/>
<evidence type="ECO:0000259" key="2">
    <source>
        <dbReference type="Pfam" id="PF13937"/>
    </source>
</evidence>
<evidence type="ECO:0000313" key="4">
    <source>
        <dbReference type="Proteomes" id="UP000218437"/>
    </source>
</evidence>
<keyword evidence="1" id="KW-0472">Membrane</keyword>
<evidence type="ECO:0000313" key="3">
    <source>
        <dbReference type="EMBL" id="ATD63324.1"/>
    </source>
</evidence>
<dbReference type="EMBL" id="CP023422">
    <property type="protein sequence ID" value="ATD63324.1"/>
    <property type="molecule type" value="Genomic_DNA"/>
</dbReference>